<keyword evidence="3" id="KW-0805">Transcription regulation</keyword>
<comment type="subcellular location">
    <subcellularLocation>
        <location evidence="1">Nucleus</location>
    </subcellularLocation>
</comment>
<evidence type="ECO:0000259" key="7">
    <source>
        <dbReference type="PROSITE" id="PS51821"/>
    </source>
</evidence>
<protein>
    <submittedName>
        <fullName evidence="8">Velvet factor-domain-containing protein</fullName>
    </submittedName>
</protein>
<dbReference type="PROSITE" id="PS51821">
    <property type="entry name" value="VELVET"/>
    <property type="match status" value="1"/>
</dbReference>
<keyword evidence="4" id="KW-0804">Transcription</keyword>
<feature type="compositionally biased region" description="Low complexity" evidence="6">
    <location>
        <begin position="417"/>
        <end position="427"/>
    </location>
</feature>
<feature type="compositionally biased region" description="Low complexity" evidence="6">
    <location>
        <begin position="652"/>
        <end position="668"/>
    </location>
</feature>
<evidence type="ECO:0000256" key="3">
    <source>
        <dbReference type="ARBA" id="ARBA00023015"/>
    </source>
</evidence>
<reference evidence="8" key="1">
    <citation type="submission" date="2022-08" db="EMBL/GenBank/DDBJ databases">
        <authorList>
            <consortium name="DOE Joint Genome Institute"/>
            <person name="Min B."/>
            <person name="Riley R."/>
            <person name="Sierra-Patev S."/>
            <person name="Naranjo-Ortiz M."/>
            <person name="Looney B."/>
            <person name="Konkel Z."/>
            <person name="Slot J.C."/>
            <person name="Sakamoto Y."/>
            <person name="Steenwyk J.L."/>
            <person name="Rokas A."/>
            <person name="Carro J."/>
            <person name="Camarero S."/>
            <person name="Ferreira P."/>
            <person name="Molpeceres G."/>
            <person name="Ruiz-Duenas F.J."/>
            <person name="Serrano A."/>
            <person name="Henrissat B."/>
            <person name="Drula E."/>
            <person name="Hughes K.W."/>
            <person name="Mata J.L."/>
            <person name="Ishikawa N.K."/>
            <person name="Vargas-Isla R."/>
            <person name="Ushijima S."/>
            <person name="Smith C.A."/>
            <person name="Ahrendt S."/>
            <person name="Andreopoulos W."/>
            <person name="He G."/>
            <person name="Labutti K."/>
            <person name="Lipzen A."/>
            <person name="Ng V."/>
            <person name="Sandor L."/>
            <person name="Barry K."/>
            <person name="Martinez A.T."/>
            <person name="Xiao Y."/>
            <person name="Gibbons J.G."/>
            <person name="Terashima K."/>
            <person name="Hibbett D.S."/>
            <person name="Grigoriev I.V."/>
        </authorList>
    </citation>
    <scope>NUCLEOTIDE SEQUENCE</scope>
    <source>
        <strain evidence="8">TFB7829</strain>
    </source>
</reference>
<feature type="region of interest" description="Disordered" evidence="6">
    <location>
        <begin position="317"/>
        <end position="493"/>
    </location>
</feature>
<feature type="compositionally biased region" description="Pro residues" evidence="6">
    <location>
        <begin position="471"/>
        <end position="484"/>
    </location>
</feature>
<evidence type="ECO:0000256" key="1">
    <source>
        <dbReference type="ARBA" id="ARBA00004123"/>
    </source>
</evidence>
<feature type="compositionally biased region" description="Low complexity" evidence="6">
    <location>
        <begin position="678"/>
        <end position="689"/>
    </location>
</feature>
<feature type="domain" description="Velvet" evidence="7">
    <location>
        <begin position="30"/>
        <end position="277"/>
    </location>
</feature>
<proteinExistence type="predicted"/>
<keyword evidence="2" id="KW-0749">Sporulation</keyword>
<dbReference type="Pfam" id="PF11754">
    <property type="entry name" value="Velvet"/>
    <property type="match status" value="1"/>
</dbReference>
<feature type="region of interest" description="Disordered" evidence="6">
    <location>
        <begin position="1"/>
        <end position="27"/>
    </location>
</feature>
<feature type="compositionally biased region" description="Polar residues" evidence="6">
    <location>
        <begin position="75"/>
        <end position="85"/>
    </location>
</feature>
<feature type="region of interest" description="Disordered" evidence="6">
    <location>
        <begin position="521"/>
        <end position="694"/>
    </location>
</feature>
<evidence type="ECO:0000256" key="4">
    <source>
        <dbReference type="ARBA" id="ARBA00023163"/>
    </source>
</evidence>
<feature type="region of interest" description="Disordered" evidence="6">
    <location>
        <begin position="46"/>
        <end position="143"/>
    </location>
</feature>
<organism evidence="8 9">
    <name type="scientific">Lentinula detonsa</name>
    <dbReference type="NCBI Taxonomy" id="2804962"/>
    <lineage>
        <taxon>Eukaryota</taxon>
        <taxon>Fungi</taxon>
        <taxon>Dikarya</taxon>
        <taxon>Basidiomycota</taxon>
        <taxon>Agaricomycotina</taxon>
        <taxon>Agaricomycetes</taxon>
        <taxon>Agaricomycetidae</taxon>
        <taxon>Agaricales</taxon>
        <taxon>Marasmiineae</taxon>
        <taxon>Omphalotaceae</taxon>
        <taxon>Lentinula</taxon>
    </lineage>
</organism>
<feature type="compositionally biased region" description="Pro residues" evidence="6">
    <location>
        <begin position="641"/>
        <end position="651"/>
    </location>
</feature>
<feature type="compositionally biased region" description="Low complexity" evidence="6">
    <location>
        <begin position="325"/>
        <end position="336"/>
    </location>
</feature>
<keyword evidence="5" id="KW-0539">Nucleus</keyword>
<dbReference type="Proteomes" id="UP001163850">
    <property type="component" value="Unassembled WGS sequence"/>
</dbReference>
<dbReference type="InterPro" id="IPR037525">
    <property type="entry name" value="Velvet_dom"/>
</dbReference>
<dbReference type="EMBL" id="MU802056">
    <property type="protein sequence ID" value="KAJ3982590.1"/>
    <property type="molecule type" value="Genomic_DNA"/>
</dbReference>
<sequence>MSSSSSSSSSSAVGVIPNAPPVPYPFDSYRDRLEYELTVRQEPKQARMCGVGGKADRRPIDPPPIVQLRVIDPLQRSNPTSNLTGRQIPRPSSPTALSPTTTIASSPAPSLSTATTRDASSASDASTASIDRDGNSATPTPSAAATSYAQSYLQNPYYFMFACLAKPDDDTELHWLKDGRTRCTTGSVVSSLYHLKDPQHANEDAGFFVFPDLSVRTEGSYRLKLSLYEVVGSNVRHCKSIFSTPFYVYTAKKFPGMEESTPLSCSLADQGIKIRIRKDIRVRKRPVTALLDPQPMSVRGNNANMSLGQNAFGVQSQYSSTPGVSTSHFSRSSTSTVPAQGFSDMGHNTHPPSQQHQHTYASFPLPHPPQISYQHQFHPLAPPQGSIPASGPLQPLPREAQPGWTAPRHPGNPAQYPHPSQQQTTHHPLPPPPPHSHSHPGPTPYGAFRQPPMPTHPQYSYSAPPHASYNPGPPPPPTMPPPTPQGYAGYPAWGVSSSQHQQLVSQEQYQQPMTMQQLQYQQPGYGYPPPPPAQVRPYEYGQPLQPQPQAQHIYPPYAPAPYGYYDPAQQQPGAPVQQNPFQAGSYGGTVGTPSPGAIGAAPIVGAPPLLGPGQPGQQSTTPPNGTTGGGYADYGSSSYPSQPPPGPPRPGSPRAFQPPQSQQYGYPSQLPPPPPHHPQYSQHSQHHLGPPAPYPPPYGYMAYGNGNGNGNGGNGSLPNTPGVVGFSGNNGAVGPDMWGAGTAPSTGTPVSWDAAPLPSAYTGTTTAPSATYSNVGVQLGSSGDRIQLAPMRQPSSGNDASGMYPNIIQLRSSSRSSRDEGKEMLVIVGEIGSGKGMIG</sequence>
<dbReference type="InterPro" id="IPR021740">
    <property type="entry name" value="Velvet"/>
</dbReference>
<evidence type="ECO:0000256" key="6">
    <source>
        <dbReference type="SAM" id="MobiDB-lite"/>
    </source>
</evidence>
<feature type="compositionally biased region" description="Low complexity" evidence="6">
    <location>
        <begin position="595"/>
        <end position="625"/>
    </location>
</feature>
<comment type="caution">
    <text evidence="8">The sequence shown here is derived from an EMBL/GenBank/DDBJ whole genome shotgun (WGS) entry which is preliminary data.</text>
</comment>
<evidence type="ECO:0000256" key="2">
    <source>
        <dbReference type="ARBA" id="ARBA00022969"/>
    </source>
</evidence>
<gene>
    <name evidence="8" type="ORF">F5890DRAFT_340207</name>
</gene>
<dbReference type="Gene3D" id="2.60.40.3960">
    <property type="entry name" value="Velvet domain"/>
    <property type="match status" value="1"/>
</dbReference>
<dbReference type="GO" id="GO:0030435">
    <property type="term" value="P:sporulation resulting in formation of a cellular spore"/>
    <property type="evidence" value="ECO:0007669"/>
    <property type="project" value="UniProtKB-KW"/>
</dbReference>
<dbReference type="PANTHER" id="PTHR33572:SF18">
    <property type="entry name" value="SPORE DEVELOPMENT REGULATOR VOSA"/>
    <property type="match status" value="1"/>
</dbReference>
<evidence type="ECO:0000256" key="5">
    <source>
        <dbReference type="ARBA" id="ARBA00023242"/>
    </source>
</evidence>
<dbReference type="InterPro" id="IPR038491">
    <property type="entry name" value="Velvet_dom_sf"/>
</dbReference>
<accession>A0AA38PVQ4</accession>
<dbReference type="GO" id="GO:0005634">
    <property type="term" value="C:nucleus"/>
    <property type="evidence" value="ECO:0007669"/>
    <property type="project" value="UniProtKB-SubCell"/>
</dbReference>
<feature type="compositionally biased region" description="Polar residues" evidence="6">
    <location>
        <begin position="350"/>
        <end position="360"/>
    </location>
</feature>
<feature type="compositionally biased region" description="Low complexity" evidence="6">
    <location>
        <begin position="1"/>
        <end position="11"/>
    </location>
</feature>
<feature type="compositionally biased region" description="Low complexity" evidence="6">
    <location>
        <begin position="547"/>
        <end position="580"/>
    </location>
</feature>
<name>A0AA38PVQ4_9AGAR</name>
<evidence type="ECO:0000313" key="8">
    <source>
        <dbReference type="EMBL" id="KAJ3982590.1"/>
    </source>
</evidence>
<feature type="compositionally biased region" description="Low complexity" evidence="6">
    <location>
        <begin position="93"/>
        <end position="129"/>
    </location>
</feature>
<dbReference type="PANTHER" id="PTHR33572">
    <property type="entry name" value="SPORE DEVELOPMENT REGULATOR VOSA"/>
    <property type="match status" value="1"/>
</dbReference>
<dbReference type="AlphaFoldDB" id="A0AA38PVQ4"/>
<evidence type="ECO:0000313" key="9">
    <source>
        <dbReference type="Proteomes" id="UP001163850"/>
    </source>
</evidence>